<reference evidence="1 3" key="2">
    <citation type="journal article" date="2014" name="BMC Genomics">
        <title>An improved genome release (version Mt4.0) for the model legume Medicago truncatula.</title>
        <authorList>
            <person name="Tang H."/>
            <person name="Krishnakumar V."/>
            <person name="Bidwell S."/>
            <person name="Rosen B."/>
            <person name="Chan A."/>
            <person name="Zhou S."/>
            <person name="Gentzbittel L."/>
            <person name="Childs K.L."/>
            <person name="Yandell M."/>
            <person name="Gundlach H."/>
            <person name="Mayer K.F."/>
            <person name="Schwartz D.C."/>
            <person name="Town C.D."/>
        </authorList>
    </citation>
    <scope>GENOME REANNOTATION</scope>
    <source>
        <strain evidence="1">A17</strain>
        <strain evidence="2 3">cv. Jemalong A17</strain>
    </source>
</reference>
<evidence type="ECO:0000313" key="3">
    <source>
        <dbReference type="Proteomes" id="UP000002051"/>
    </source>
</evidence>
<evidence type="ECO:0000313" key="1">
    <source>
        <dbReference type="EMBL" id="KEH22360.1"/>
    </source>
</evidence>
<gene>
    <name evidence="1" type="ordered locus">MTR_7g445300</name>
</gene>
<dbReference type="EnsemblPlants" id="KEH22360">
    <property type="protein sequence ID" value="KEH22360"/>
    <property type="gene ID" value="MTR_7g445300"/>
</dbReference>
<evidence type="ECO:0000313" key="2">
    <source>
        <dbReference type="EnsemblPlants" id="KEH22360"/>
    </source>
</evidence>
<protein>
    <submittedName>
        <fullName evidence="1 2">Uncharacterized protein</fullName>
    </submittedName>
</protein>
<dbReference type="Proteomes" id="UP000002051">
    <property type="component" value="Unassembled WGS sequence"/>
</dbReference>
<reference evidence="1 3" key="1">
    <citation type="journal article" date="2011" name="Nature">
        <title>The Medicago genome provides insight into the evolution of rhizobial symbioses.</title>
        <authorList>
            <person name="Young N.D."/>
            <person name="Debelle F."/>
            <person name="Oldroyd G.E."/>
            <person name="Geurts R."/>
            <person name="Cannon S.B."/>
            <person name="Udvardi M.K."/>
            <person name="Benedito V.A."/>
            <person name="Mayer K.F."/>
            <person name="Gouzy J."/>
            <person name="Schoof H."/>
            <person name="Van de Peer Y."/>
            <person name="Proost S."/>
            <person name="Cook D.R."/>
            <person name="Meyers B.C."/>
            <person name="Spannagl M."/>
            <person name="Cheung F."/>
            <person name="De Mita S."/>
            <person name="Krishnakumar V."/>
            <person name="Gundlach H."/>
            <person name="Zhou S."/>
            <person name="Mudge J."/>
            <person name="Bharti A.K."/>
            <person name="Murray J.D."/>
            <person name="Naoumkina M.A."/>
            <person name="Rosen B."/>
            <person name="Silverstein K.A."/>
            <person name="Tang H."/>
            <person name="Rombauts S."/>
            <person name="Zhao P.X."/>
            <person name="Zhou P."/>
            <person name="Barbe V."/>
            <person name="Bardou P."/>
            <person name="Bechner M."/>
            <person name="Bellec A."/>
            <person name="Berger A."/>
            <person name="Berges H."/>
            <person name="Bidwell S."/>
            <person name="Bisseling T."/>
            <person name="Choisne N."/>
            <person name="Couloux A."/>
            <person name="Denny R."/>
            <person name="Deshpande S."/>
            <person name="Dai X."/>
            <person name="Doyle J.J."/>
            <person name="Dudez A.M."/>
            <person name="Farmer A.D."/>
            <person name="Fouteau S."/>
            <person name="Franken C."/>
            <person name="Gibelin C."/>
            <person name="Gish J."/>
            <person name="Goldstein S."/>
            <person name="Gonzalez A.J."/>
            <person name="Green P.J."/>
            <person name="Hallab A."/>
            <person name="Hartog M."/>
            <person name="Hua A."/>
            <person name="Humphray S.J."/>
            <person name="Jeong D.H."/>
            <person name="Jing Y."/>
            <person name="Jocker A."/>
            <person name="Kenton S.M."/>
            <person name="Kim D.J."/>
            <person name="Klee K."/>
            <person name="Lai H."/>
            <person name="Lang C."/>
            <person name="Lin S."/>
            <person name="Macmil S.L."/>
            <person name="Magdelenat G."/>
            <person name="Matthews L."/>
            <person name="McCorrison J."/>
            <person name="Monaghan E.L."/>
            <person name="Mun J.H."/>
            <person name="Najar F.Z."/>
            <person name="Nicholson C."/>
            <person name="Noirot C."/>
            <person name="O'Bleness M."/>
            <person name="Paule C.R."/>
            <person name="Poulain J."/>
            <person name="Prion F."/>
            <person name="Qin B."/>
            <person name="Qu C."/>
            <person name="Retzel E.F."/>
            <person name="Riddle C."/>
            <person name="Sallet E."/>
            <person name="Samain S."/>
            <person name="Samson N."/>
            <person name="Sanders I."/>
            <person name="Saurat O."/>
            <person name="Scarpelli C."/>
            <person name="Schiex T."/>
            <person name="Segurens B."/>
            <person name="Severin A.J."/>
            <person name="Sherrier D.J."/>
            <person name="Shi R."/>
            <person name="Sims S."/>
            <person name="Singer S.R."/>
            <person name="Sinharoy S."/>
            <person name="Sterck L."/>
            <person name="Viollet A."/>
            <person name="Wang B.B."/>
            <person name="Wang K."/>
            <person name="Wang M."/>
            <person name="Wang X."/>
            <person name="Warfsmann J."/>
            <person name="Weissenbach J."/>
            <person name="White D.D."/>
            <person name="White J.D."/>
            <person name="Wiley G.B."/>
            <person name="Wincker P."/>
            <person name="Xing Y."/>
            <person name="Yang L."/>
            <person name="Yao Z."/>
            <person name="Ying F."/>
            <person name="Zhai J."/>
            <person name="Zhou L."/>
            <person name="Zuber A."/>
            <person name="Denarie J."/>
            <person name="Dixon R.A."/>
            <person name="May G.D."/>
            <person name="Schwartz D.C."/>
            <person name="Rogers J."/>
            <person name="Quetier F."/>
            <person name="Town C.D."/>
            <person name="Roe B.A."/>
        </authorList>
    </citation>
    <scope>NUCLEOTIDE SEQUENCE [LARGE SCALE GENOMIC DNA]</scope>
    <source>
        <strain evidence="1">A17</strain>
        <strain evidence="2 3">cv. Jemalong A17</strain>
    </source>
</reference>
<proteinExistence type="predicted"/>
<keyword evidence="3" id="KW-1185">Reference proteome</keyword>
<dbReference type="EMBL" id="CM001223">
    <property type="protein sequence ID" value="KEH22360.1"/>
    <property type="molecule type" value="Genomic_DNA"/>
</dbReference>
<dbReference type="AlphaFoldDB" id="A0A072U977"/>
<name>A0A072U977_MEDTR</name>
<dbReference type="HOGENOM" id="CLU_060832_3_0_1"/>
<organism evidence="1 3">
    <name type="scientific">Medicago truncatula</name>
    <name type="common">Barrel medic</name>
    <name type="synonym">Medicago tribuloides</name>
    <dbReference type="NCBI Taxonomy" id="3880"/>
    <lineage>
        <taxon>Eukaryota</taxon>
        <taxon>Viridiplantae</taxon>
        <taxon>Streptophyta</taxon>
        <taxon>Embryophyta</taxon>
        <taxon>Tracheophyta</taxon>
        <taxon>Spermatophyta</taxon>
        <taxon>Magnoliopsida</taxon>
        <taxon>eudicotyledons</taxon>
        <taxon>Gunneridae</taxon>
        <taxon>Pentapetalae</taxon>
        <taxon>rosids</taxon>
        <taxon>fabids</taxon>
        <taxon>Fabales</taxon>
        <taxon>Fabaceae</taxon>
        <taxon>Papilionoideae</taxon>
        <taxon>50 kb inversion clade</taxon>
        <taxon>NPAAA clade</taxon>
        <taxon>Hologalegina</taxon>
        <taxon>IRL clade</taxon>
        <taxon>Trifolieae</taxon>
        <taxon>Medicago</taxon>
    </lineage>
</organism>
<reference evidence="2" key="3">
    <citation type="submission" date="2015-04" db="UniProtKB">
        <authorList>
            <consortium name="EnsemblPlants"/>
        </authorList>
    </citation>
    <scope>IDENTIFICATION</scope>
    <source>
        <strain evidence="2">cv. Jemalong A17</strain>
    </source>
</reference>
<sequence length="234" mass="26146">MEQSKQFQELKNQTGSLNDSFVKLTSKVDSIATHTRMLETQISQVAQKVATSSQTLEVFRGQTEANPKSLVNAIQLRDGKQLEGTIMKTKTIEGEIESEKQQGEKVIGESDKPIVSPPYKLKIHVPQRLVKPNIIVIESFSTPCVIESETIEKAMCNLGENLRLMPLSLWERLGNCPRMIQEKKKIEVPVSRTLARPVLTLARPCQTLPFQNQAKLQDLGTARANLSTAVPDLR</sequence>
<accession>A0A072U977</accession>